<accession>N9Y5H7</accession>
<name>N9Y5H7_9CLOT</name>
<dbReference type="eggNOG" id="COG1380">
    <property type="taxonomic scope" value="Bacteria"/>
</dbReference>
<dbReference type="PATRIC" id="fig|999411.4.peg.623"/>
<evidence type="ECO:0000256" key="1">
    <source>
        <dbReference type="ARBA" id="ARBA00004651"/>
    </source>
</evidence>
<dbReference type="PANTHER" id="PTHR33931:SF2">
    <property type="entry name" value="HOLIN-LIKE PROTEIN CIDA"/>
    <property type="match status" value="1"/>
</dbReference>
<evidence type="ECO:0000313" key="8">
    <source>
        <dbReference type="Proteomes" id="UP000013097"/>
    </source>
</evidence>
<evidence type="ECO:0000256" key="3">
    <source>
        <dbReference type="ARBA" id="ARBA00022692"/>
    </source>
</evidence>
<evidence type="ECO:0008006" key="9">
    <source>
        <dbReference type="Google" id="ProtNLM"/>
    </source>
</evidence>
<proteinExistence type="predicted"/>
<evidence type="ECO:0000256" key="6">
    <source>
        <dbReference type="SAM" id="Phobius"/>
    </source>
</evidence>
<sequence>MKLFREALIILILYIIGEVITAVTHVPIPGNIIAMILLFIALCLKIIKLEQINTISNFFLDHLAFFFLPAGVAVMNSFGLIKANIVQILIVCLVTTAVTMTITGLVVQAIANKMDKKKQKNLKEIK</sequence>
<gene>
    <name evidence="7" type="ORF">HMPREF1092_00646</name>
</gene>
<keyword evidence="5 6" id="KW-0472">Membrane</keyword>
<dbReference type="HOGENOM" id="CLU_113736_4_3_9"/>
<organism evidence="7 8">
    <name type="scientific">Clostridium thermobutyricum</name>
    <dbReference type="NCBI Taxonomy" id="29372"/>
    <lineage>
        <taxon>Bacteria</taxon>
        <taxon>Bacillati</taxon>
        <taxon>Bacillota</taxon>
        <taxon>Clostridia</taxon>
        <taxon>Eubacteriales</taxon>
        <taxon>Clostridiaceae</taxon>
        <taxon>Clostridium</taxon>
    </lineage>
</organism>
<evidence type="ECO:0000256" key="5">
    <source>
        <dbReference type="ARBA" id="ARBA00023136"/>
    </source>
</evidence>
<protein>
    <recommendedName>
        <fullName evidence="9">Holin-like protein</fullName>
    </recommendedName>
</protein>
<feature type="transmembrane region" description="Helical" evidence="6">
    <location>
        <begin position="30"/>
        <end position="47"/>
    </location>
</feature>
<dbReference type="AlphaFoldDB" id="N9Y5H7"/>
<keyword evidence="4 6" id="KW-1133">Transmembrane helix</keyword>
<keyword evidence="2" id="KW-1003">Cell membrane</keyword>
<comment type="caution">
    <text evidence="7">The sequence shown here is derived from an EMBL/GenBank/DDBJ whole genome shotgun (WGS) entry which is preliminary data.</text>
</comment>
<feature type="transmembrane region" description="Helical" evidence="6">
    <location>
        <begin position="7"/>
        <end position="24"/>
    </location>
</feature>
<dbReference type="PANTHER" id="PTHR33931">
    <property type="entry name" value="HOLIN-LIKE PROTEIN CIDA-RELATED"/>
    <property type="match status" value="1"/>
</dbReference>
<dbReference type="InterPro" id="IPR005538">
    <property type="entry name" value="LrgA/CidA"/>
</dbReference>
<evidence type="ECO:0000313" key="7">
    <source>
        <dbReference type="EMBL" id="ENZ03459.1"/>
    </source>
</evidence>
<dbReference type="GO" id="GO:0005886">
    <property type="term" value="C:plasma membrane"/>
    <property type="evidence" value="ECO:0007669"/>
    <property type="project" value="UniProtKB-SubCell"/>
</dbReference>
<feature type="transmembrane region" description="Helical" evidence="6">
    <location>
        <begin position="59"/>
        <end position="79"/>
    </location>
</feature>
<dbReference type="Proteomes" id="UP000013097">
    <property type="component" value="Unassembled WGS sequence"/>
</dbReference>
<dbReference type="EMBL" id="AGYT01000007">
    <property type="protein sequence ID" value="ENZ03459.1"/>
    <property type="molecule type" value="Genomic_DNA"/>
</dbReference>
<feature type="transmembrane region" description="Helical" evidence="6">
    <location>
        <begin position="85"/>
        <end position="111"/>
    </location>
</feature>
<dbReference type="RefSeq" id="WP_002597148.1">
    <property type="nucleotide sequence ID" value="NZ_CAUWHC010000003.1"/>
</dbReference>
<comment type="subcellular location">
    <subcellularLocation>
        <location evidence="1">Cell membrane</location>
        <topology evidence="1">Multi-pass membrane protein</topology>
    </subcellularLocation>
</comment>
<keyword evidence="3 6" id="KW-0812">Transmembrane</keyword>
<evidence type="ECO:0000256" key="4">
    <source>
        <dbReference type="ARBA" id="ARBA00022989"/>
    </source>
</evidence>
<evidence type="ECO:0000256" key="2">
    <source>
        <dbReference type="ARBA" id="ARBA00022475"/>
    </source>
</evidence>
<reference evidence="7 8" key="1">
    <citation type="submission" date="2013-01" db="EMBL/GenBank/DDBJ databases">
        <title>The Genome Sequence of Clostridium colicanis 209318.</title>
        <authorList>
            <consortium name="The Broad Institute Genome Sequencing Platform"/>
            <person name="Earl A."/>
            <person name="Ward D."/>
            <person name="Feldgarden M."/>
            <person name="Gevers D."/>
            <person name="Courvalin P."/>
            <person name="Lambert T."/>
            <person name="Walker B."/>
            <person name="Young S.K."/>
            <person name="Zeng Q."/>
            <person name="Gargeya S."/>
            <person name="Fitzgerald M."/>
            <person name="Haas B."/>
            <person name="Abouelleil A."/>
            <person name="Alvarado L."/>
            <person name="Arachchi H.M."/>
            <person name="Berlin A.M."/>
            <person name="Chapman S.B."/>
            <person name="Dewar J."/>
            <person name="Goldberg J."/>
            <person name="Griggs A."/>
            <person name="Gujja S."/>
            <person name="Hansen M."/>
            <person name="Howarth C."/>
            <person name="Imamovic A."/>
            <person name="Larimer J."/>
            <person name="McCowan C."/>
            <person name="Murphy C."/>
            <person name="Neiman D."/>
            <person name="Pearson M."/>
            <person name="Priest M."/>
            <person name="Roberts A."/>
            <person name="Saif S."/>
            <person name="Shea T."/>
            <person name="Sisk P."/>
            <person name="Sykes S."/>
            <person name="Wortman J."/>
            <person name="Nusbaum C."/>
            <person name="Birren B."/>
        </authorList>
    </citation>
    <scope>NUCLEOTIDE SEQUENCE [LARGE SCALE GENOMIC DNA]</scope>
    <source>
        <strain evidence="7 8">209318</strain>
    </source>
</reference>
<dbReference type="Pfam" id="PF03788">
    <property type="entry name" value="LrgA"/>
    <property type="match status" value="1"/>
</dbReference>
<keyword evidence="8" id="KW-1185">Reference proteome</keyword>